<dbReference type="InterPro" id="IPR029526">
    <property type="entry name" value="PGBD"/>
</dbReference>
<sequence length="298" mass="34734">MYAEDLTFDIEKENANDDSESGGEEKIGAALSDSDIDEFESHLVNVNLNYQSEEYSDDDTTYAPRFIDKTNKPRNDENNSCESEEYSDDDVVYPNRSNISSSNVEQNINDNWTFVEPGRDQRSKALPNFEENIGPTFQVNSCHLPATFYNEMLPDSLFDHVVKSTNTRARVYSESIMASSKKQETWKPISRNEIKKFFALVVQMGMIRKRSISDYWSTNPLVATPIFHSSEYLSRQRFLFILRFLRFADCENLVINDRLQRIRPFLDQVKYLCRSKYVPRRNIAVDETLMLYKGRLVH</sequence>
<evidence type="ECO:0000259" key="2">
    <source>
        <dbReference type="Pfam" id="PF13843"/>
    </source>
</evidence>
<feature type="region of interest" description="Disordered" evidence="1">
    <location>
        <begin position="55"/>
        <end position="88"/>
    </location>
</feature>
<dbReference type="EMBL" id="CAJNRF010002753">
    <property type="protein sequence ID" value="CAF2042071.1"/>
    <property type="molecule type" value="Genomic_DNA"/>
</dbReference>
<evidence type="ECO:0000313" key="6">
    <source>
        <dbReference type="Proteomes" id="UP000663866"/>
    </source>
</evidence>
<dbReference type="PANTHER" id="PTHR46599:SF3">
    <property type="entry name" value="PIGGYBAC TRANSPOSABLE ELEMENT-DERIVED PROTEIN 4"/>
    <property type="match status" value="1"/>
</dbReference>
<comment type="caution">
    <text evidence="3">The sequence shown here is derived from an EMBL/GenBank/DDBJ whole genome shotgun (WGS) entry which is preliminary data.</text>
</comment>
<protein>
    <recommendedName>
        <fullName evidence="2">PiggyBac transposable element-derived protein domain-containing protein</fullName>
    </recommendedName>
</protein>
<dbReference type="Proteomes" id="UP000663856">
    <property type="component" value="Unassembled WGS sequence"/>
</dbReference>
<proteinExistence type="predicted"/>
<accession>A0A816P059</accession>
<name>A0A816P059_9BILA</name>
<evidence type="ECO:0000313" key="4">
    <source>
        <dbReference type="EMBL" id="CAF4235407.1"/>
    </source>
</evidence>
<dbReference type="Pfam" id="PF13843">
    <property type="entry name" value="DDE_Tnp_1_7"/>
    <property type="match status" value="1"/>
</dbReference>
<gene>
    <name evidence="4" type="ORF">OVN521_LOCUS28212</name>
    <name evidence="3" type="ORF">WKI299_LOCUS8494</name>
</gene>
<dbReference type="EMBL" id="CAJOBG010008115">
    <property type="protein sequence ID" value="CAF4235407.1"/>
    <property type="molecule type" value="Genomic_DNA"/>
</dbReference>
<dbReference type="AlphaFoldDB" id="A0A816P059"/>
<feature type="domain" description="PiggyBac transposable element-derived protein" evidence="2">
    <location>
        <begin position="145"/>
        <end position="296"/>
    </location>
</feature>
<evidence type="ECO:0000313" key="3">
    <source>
        <dbReference type="EMBL" id="CAF2042071.1"/>
    </source>
</evidence>
<dbReference type="Proteomes" id="UP000663866">
    <property type="component" value="Unassembled WGS sequence"/>
</dbReference>
<evidence type="ECO:0000256" key="1">
    <source>
        <dbReference type="SAM" id="MobiDB-lite"/>
    </source>
</evidence>
<keyword evidence="6" id="KW-1185">Reference proteome</keyword>
<feature type="compositionally biased region" description="Basic and acidic residues" evidence="1">
    <location>
        <begin position="66"/>
        <end position="77"/>
    </location>
</feature>
<evidence type="ECO:0000313" key="5">
    <source>
        <dbReference type="Proteomes" id="UP000663856"/>
    </source>
</evidence>
<organism evidence="3 5">
    <name type="scientific">Rotaria magnacalcarata</name>
    <dbReference type="NCBI Taxonomy" id="392030"/>
    <lineage>
        <taxon>Eukaryota</taxon>
        <taxon>Metazoa</taxon>
        <taxon>Spiralia</taxon>
        <taxon>Gnathifera</taxon>
        <taxon>Rotifera</taxon>
        <taxon>Eurotatoria</taxon>
        <taxon>Bdelloidea</taxon>
        <taxon>Philodinida</taxon>
        <taxon>Philodinidae</taxon>
        <taxon>Rotaria</taxon>
    </lineage>
</organism>
<reference evidence="3" key="1">
    <citation type="submission" date="2021-02" db="EMBL/GenBank/DDBJ databases">
        <authorList>
            <person name="Nowell W R."/>
        </authorList>
    </citation>
    <scope>NUCLEOTIDE SEQUENCE</scope>
</reference>
<dbReference type="PANTHER" id="PTHR46599">
    <property type="entry name" value="PIGGYBAC TRANSPOSABLE ELEMENT-DERIVED PROTEIN 4"/>
    <property type="match status" value="1"/>
</dbReference>
<feature type="region of interest" description="Disordered" evidence="1">
    <location>
        <begin position="1"/>
        <end position="34"/>
    </location>
</feature>